<accession>A0A167RNQ7</accession>
<gene>
    <name evidence="2" type="ORF">CALVIDRAFT_123470</name>
</gene>
<proteinExistence type="predicted"/>
<dbReference type="EMBL" id="KV417267">
    <property type="protein sequence ID" value="KZP01112.1"/>
    <property type="molecule type" value="Genomic_DNA"/>
</dbReference>
<protein>
    <submittedName>
        <fullName evidence="2">Uncharacterized protein</fullName>
    </submittedName>
</protein>
<reference evidence="2 3" key="1">
    <citation type="journal article" date="2016" name="Mol. Biol. Evol.">
        <title>Comparative Genomics of Early-Diverging Mushroom-Forming Fungi Provides Insights into the Origins of Lignocellulose Decay Capabilities.</title>
        <authorList>
            <person name="Nagy L.G."/>
            <person name="Riley R."/>
            <person name="Tritt A."/>
            <person name="Adam C."/>
            <person name="Daum C."/>
            <person name="Floudas D."/>
            <person name="Sun H."/>
            <person name="Yadav J.S."/>
            <person name="Pangilinan J."/>
            <person name="Larsson K.H."/>
            <person name="Matsuura K."/>
            <person name="Barry K."/>
            <person name="Labutti K."/>
            <person name="Kuo R."/>
            <person name="Ohm R.A."/>
            <person name="Bhattacharya S.S."/>
            <person name="Shirouzu T."/>
            <person name="Yoshinaga Y."/>
            <person name="Martin F.M."/>
            <person name="Grigoriev I.V."/>
            <person name="Hibbett D.S."/>
        </authorList>
    </citation>
    <scope>NUCLEOTIDE SEQUENCE [LARGE SCALE GENOMIC DNA]</scope>
    <source>
        <strain evidence="2 3">TUFC12733</strain>
    </source>
</reference>
<evidence type="ECO:0000313" key="3">
    <source>
        <dbReference type="Proteomes" id="UP000076738"/>
    </source>
</evidence>
<organism evidence="2 3">
    <name type="scientific">Calocera viscosa (strain TUFC12733)</name>
    <dbReference type="NCBI Taxonomy" id="1330018"/>
    <lineage>
        <taxon>Eukaryota</taxon>
        <taxon>Fungi</taxon>
        <taxon>Dikarya</taxon>
        <taxon>Basidiomycota</taxon>
        <taxon>Agaricomycotina</taxon>
        <taxon>Dacrymycetes</taxon>
        <taxon>Dacrymycetales</taxon>
        <taxon>Dacrymycetaceae</taxon>
        <taxon>Calocera</taxon>
    </lineage>
</organism>
<name>A0A167RNQ7_CALVF</name>
<keyword evidence="3" id="KW-1185">Reference proteome</keyword>
<evidence type="ECO:0000256" key="1">
    <source>
        <dbReference type="SAM" id="MobiDB-lite"/>
    </source>
</evidence>
<dbReference type="AlphaFoldDB" id="A0A167RNQ7"/>
<sequence length="190" mass="20752">MAPSISVEALLGTRFFHYRASCSLPSDFSKLPNARSVDTTLKTRFSTLPPQNLRVNTGAEKSGRAHTHPPQPKDGRVVTGPMRGRHGFSSPIGALLRIPSTGGRLENAARLQERISSRRHPHVRAMQPRSGTAFSEPAACVFRSRHHVTTGPASQLRGMLDAVPTYVVRLRHVQTLLCQRALFPGSMGDA</sequence>
<evidence type="ECO:0000313" key="2">
    <source>
        <dbReference type="EMBL" id="KZP01112.1"/>
    </source>
</evidence>
<dbReference type="Proteomes" id="UP000076738">
    <property type="component" value="Unassembled WGS sequence"/>
</dbReference>
<feature type="region of interest" description="Disordered" evidence="1">
    <location>
        <begin position="50"/>
        <end position="92"/>
    </location>
</feature>